<accession>A0A2P6RH56</accession>
<proteinExistence type="predicted"/>
<sequence length="99" mass="11760">MLCLFWLIDLDRPSQFVGVDRGGASAVLGDLEVASYACAPACWAVDVWIWWWRFRSRWDLARSLCWICWGSLAWCRGVLRRVMVVLRRRFSGWHYFDAW</sequence>
<gene>
    <name evidence="1" type="ORF">RchiOBHm_Chr3g0495151</name>
</gene>
<evidence type="ECO:0000313" key="2">
    <source>
        <dbReference type="Proteomes" id="UP000238479"/>
    </source>
</evidence>
<dbReference type="EMBL" id="PDCK01000041">
    <property type="protein sequence ID" value="PRQ45762.1"/>
    <property type="molecule type" value="Genomic_DNA"/>
</dbReference>
<dbReference type="Proteomes" id="UP000238479">
    <property type="component" value="Chromosome 3"/>
</dbReference>
<organism evidence="1 2">
    <name type="scientific">Rosa chinensis</name>
    <name type="common">China rose</name>
    <dbReference type="NCBI Taxonomy" id="74649"/>
    <lineage>
        <taxon>Eukaryota</taxon>
        <taxon>Viridiplantae</taxon>
        <taxon>Streptophyta</taxon>
        <taxon>Embryophyta</taxon>
        <taxon>Tracheophyta</taxon>
        <taxon>Spermatophyta</taxon>
        <taxon>Magnoliopsida</taxon>
        <taxon>eudicotyledons</taxon>
        <taxon>Gunneridae</taxon>
        <taxon>Pentapetalae</taxon>
        <taxon>rosids</taxon>
        <taxon>fabids</taxon>
        <taxon>Rosales</taxon>
        <taxon>Rosaceae</taxon>
        <taxon>Rosoideae</taxon>
        <taxon>Rosoideae incertae sedis</taxon>
        <taxon>Rosa</taxon>
    </lineage>
</organism>
<dbReference type="Gramene" id="PRQ45762">
    <property type="protein sequence ID" value="PRQ45762"/>
    <property type="gene ID" value="RchiOBHm_Chr3g0495151"/>
</dbReference>
<protein>
    <submittedName>
        <fullName evidence="1">Uncharacterized protein</fullName>
    </submittedName>
</protein>
<name>A0A2P6RH56_ROSCH</name>
<reference evidence="1 2" key="1">
    <citation type="journal article" date="2018" name="Nat. Genet.">
        <title>The Rosa genome provides new insights in the design of modern roses.</title>
        <authorList>
            <person name="Bendahmane M."/>
        </authorList>
    </citation>
    <scope>NUCLEOTIDE SEQUENCE [LARGE SCALE GENOMIC DNA]</scope>
    <source>
        <strain evidence="2">cv. Old Blush</strain>
    </source>
</reference>
<dbReference type="AlphaFoldDB" id="A0A2P6RH56"/>
<evidence type="ECO:0000313" key="1">
    <source>
        <dbReference type="EMBL" id="PRQ45762.1"/>
    </source>
</evidence>
<comment type="caution">
    <text evidence="1">The sequence shown here is derived from an EMBL/GenBank/DDBJ whole genome shotgun (WGS) entry which is preliminary data.</text>
</comment>
<keyword evidence="2" id="KW-1185">Reference proteome</keyword>